<protein>
    <recommendedName>
        <fullName evidence="4">Tetratricopeptide repeat protein</fullName>
    </recommendedName>
</protein>
<dbReference type="Proteomes" id="UP000182264">
    <property type="component" value="Chromosome"/>
</dbReference>
<dbReference type="STRING" id="29542.A6070_08920"/>
<keyword evidence="1" id="KW-0802">TPR repeat</keyword>
<accession>A0A1L3GCF8</accession>
<dbReference type="InterPro" id="IPR019734">
    <property type="entry name" value="TPR_rpt"/>
</dbReference>
<evidence type="ECO:0000313" key="2">
    <source>
        <dbReference type="EMBL" id="APG23634.1"/>
    </source>
</evidence>
<dbReference type="Gene3D" id="1.25.40.10">
    <property type="entry name" value="Tetratricopeptide repeat domain"/>
    <property type="match status" value="2"/>
</dbReference>
<proteinExistence type="predicted"/>
<dbReference type="PANTHER" id="PTHR12558:SF13">
    <property type="entry name" value="CELL DIVISION CYCLE PROTEIN 27 HOMOLOG"/>
    <property type="match status" value="1"/>
</dbReference>
<dbReference type="PROSITE" id="PS50293">
    <property type="entry name" value="TPR_REGION"/>
    <property type="match status" value="2"/>
</dbReference>
<dbReference type="RefSeq" id="WP_072285447.1">
    <property type="nucleotide sequence ID" value="NZ_CP015455.1"/>
</dbReference>
<dbReference type="NCBIfam" id="NF047558">
    <property type="entry name" value="TPR_END_plus"/>
    <property type="match status" value="1"/>
</dbReference>
<dbReference type="EMBL" id="CP015518">
    <property type="protein sequence ID" value="APG23634.1"/>
    <property type="molecule type" value="Genomic_DNA"/>
</dbReference>
<dbReference type="SUPFAM" id="SSF48452">
    <property type="entry name" value="TPR-like"/>
    <property type="match status" value="1"/>
</dbReference>
<dbReference type="OrthoDB" id="5503541at2"/>
<dbReference type="SUPFAM" id="SSF48439">
    <property type="entry name" value="Protein prenylyltransferase"/>
    <property type="match status" value="1"/>
</dbReference>
<evidence type="ECO:0008006" key="4">
    <source>
        <dbReference type="Google" id="ProtNLM"/>
    </source>
</evidence>
<dbReference type="Pfam" id="PF13432">
    <property type="entry name" value="TPR_16"/>
    <property type="match status" value="2"/>
</dbReference>
<gene>
    <name evidence="2" type="ORF">A7E75_00315</name>
</gene>
<keyword evidence="3" id="KW-1185">Reference proteome</keyword>
<dbReference type="SMART" id="SM00028">
    <property type="entry name" value="TPR"/>
    <property type="match status" value="10"/>
</dbReference>
<dbReference type="AlphaFoldDB" id="A0A1L3GCF8"/>
<dbReference type="Pfam" id="PF14559">
    <property type="entry name" value="TPR_19"/>
    <property type="match status" value="1"/>
</dbReference>
<feature type="repeat" description="TPR" evidence="1">
    <location>
        <begin position="117"/>
        <end position="150"/>
    </location>
</feature>
<name>A0A1L3GCF8_SYNAC</name>
<dbReference type="KEGG" id="pace:A6070_08920"/>
<dbReference type="PROSITE" id="PS50005">
    <property type="entry name" value="TPR"/>
    <property type="match status" value="3"/>
</dbReference>
<dbReference type="InterPro" id="IPR011990">
    <property type="entry name" value="TPR-like_helical_dom_sf"/>
</dbReference>
<dbReference type="PANTHER" id="PTHR12558">
    <property type="entry name" value="CELL DIVISION CYCLE 16,23,27"/>
    <property type="match status" value="1"/>
</dbReference>
<dbReference type="Pfam" id="PF13424">
    <property type="entry name" value="TPR_12"/>
    <property type="match status" value="1"/>
</dbReference>
<evidence type="ECO:0000313" key="3">
    <source>
        <dbReference type="Proteomes" id="UP000182264"/>
    </source>
</evidence>
<sequence>MNDEFDEFFYESGDEQDPLEMAQIAFQRNELAEAVEYAEAWLEEHPLDVEALHVCALACAGLGDDAKALALYRKALSLAPGHGLLHHNIGALLEKRKHYDQSLHHLRQAMALQPDFPETYINLGNVLDAMGQGEEALRMYREALRRLPDTADVYFNLGCTLNRLGRFQEALASFRTVLTSEPGSAAALNGQGLALAGLGRGDEAVAALSAAVEVAPEAPLYRYNRALALRSRNRLQDALDDLDEVLRIDPCFLEAFLQKAEIFQILERWQESRRMLAAAEECYPAHPDILCCRGLLLKNQGSVDDALAALNQSLEKAPDHRKALSLKGLLLMEMGSLEEAVSCFNRVLEQGDNPDIAYRRACIYARQGQIRKAAQSLGQAAARDPGKLLAAKTDEAFDAVRETPSFRRLFKKFHLL</sequence>
<feature type="repeat" description="TPR" evidence="1">
    <location>
        <begin position="83"/>
        <end position="116"/>
    </location>
</feature>
<reference evidence="2 3" key="1">
    <citation type="journal article" date="2017" name="Genome Announc.">
        <title>Complete Genome Sequences of Two Acetylene-Fermenting Pelobacter acetylenicus Strains.</title>
        <authorList>
            <person name="Sutton J.M."/>
            <person name="Baesman S.M."/>
            <person name="Fierst J.L."/>
            <person name="Poret-Peterson A.T."/>
            <person name="Oremland R.S."/>
            <person name="Dunlap D.S."/>
            <person name="Akob D.M."/>
        </authorList>
    </citation>
    <scope>NUCLEOTIDE SEQUENCE [LARGE SCALE GENOMIC DNA]</scope>
    <source>
        <strain evidence="2 3">DSM 3247</strain>
    </source>
</reference>
<organism evidence="2 3">
    <name type="scientific">Syntrophotalea acetylenica</name>
    <name type="common">Pelobacter acetylenicus</name>
    <dbReference type="NCBI Taxonomy" id="29542"/>
    <lineage>
        <taxon>Bacteria</taxon>
        <taxon>Pseudomonadati</taxon>
        <taxon>Thermodesulfobacteriota</taxon>
        <taxon>Desulfuromonadia</taxon>
        <taxon>Desulfuromonadales</taxon>
        <taxon>Syntrophotaleaceae</taxon>
        <taxon>Syntrophotalea</taxon>
    </lineage>
</organism>
<evidence type="ECO:0000256" key="1">
    <source>
        <dbReference type="PROSITE-ProRule" id="PRU00339"/>
    </source>
</evidence>
<feature type="repeat" description="TPR" evidence="1">
    <location>
        <begin position="151"/>
        <end position="184"/>
    </location>
</feature>